<evidence type="ECO:0000256" key="1">
    <source>
        <dbReference type="ARBA" id="ARBA00004109"/>
    </source>
</evidence>
<dbReference type="PROSITE" id="PS51263">
    <property type="entry name" value="ADF_H"/>
    <property type="match status" value="1"/>
</dbReference>
<gene>
    <name evidence="7" type="ORF">ONZ51_g9360</name>
</gene>
<comment type="subcellular location">
    <subcellularLocation>
        <location evidence="1">Nucleus matrix</location>
    </subcellularLocation>
</comment>
<dbReference type="CDD" id="cd11286">
    <property type="entry name" value="ADF_cofilin_like"/>
    <property type="match status" value="1"/>
</dbReference>
<evidence type="ECO:0000256" key="3">
    <source>
        <dbReference type="ARBA" id="ARBA00015630"/>
    </source>
</evidence>
<dbReference type="Proteomes" id="UP001215151">
    <property type="component" value="Unassembled WGS sequence"/>
</dbReference>
<comment type="caution">
    <text evidence="7">The sequence shown here is derived from an EMBL/GenBank/DDBJ whole genome shotgun (WGS) entry which is preliminary data.</text>
</comment>
<name>A0AAD7X5Q2_9APHY</name>
<dbReference type="SMART" id="SM00102">
    <property type="entry name" value="ADF"/>
    <property type="match status" value="1"/>
</dbReference>
<evidence type="ECO:0000256" key="4">
    <source>
        <dbReference type="ARBA" id="ARBA00023203"/>
    </source>
</evidence>
<dbReference type="GO" id="GO:0015629">
    <property type="term" value="C:actin cytoskeleton"/>
    <property type="evidence" value="ECO:0007669"/>
    <property type="project" value="InterPro"/>
</dbReference>
<dbReference type="InterPro" id="IPR029006">
    <property type="entry name" value="ADF-H/Gelsolin-like_dom_sf"/>
</dbReference>
<dbReference type="GO" id="GO:0016363">
    <property type="term" value="C:nuclear matrix"/>
    <property type="evidence" value="ECO:0007669"/>
    <property type="project" value="UniProtKB-SubCell"/>
</dbReference>
<evidence type="ECO:0000259" key="6">
    <source>
        <dbReference type="PROSITE" id="PS51263"/>
    </source>
</evidence>
<dbReference type="InterPro" id="IPR017904">
    <property type="entry name" value="ADF/Cofilin"/>
</dbReference>
<accession>A0AAD7X5Q2</accession>
<sequence>MASGVGVNPECLQAYQELKLGKKTNTYDDFLADLPEGECRWAVYDFDFEKEDGGKRSKITFYSWQEGERQRHKEETEIADDCCVIYATRLIALIRSPDDSKVKQKMLFASSKDALRRSLVGIAAEIQGTDFSEVAHESVLDKVSRGN</sequence>
<evidence type="ECO:0000256" key="5">
    <source>
        <dbReference type="ARBA" id="ARBA00032427"/>
    </source>
</evidence>
<dbReference type="Gene3D" id="3.40.20.10">
    <property type="entry name" value="Severin"/>
    <property type="match status" value="1"/>
</dbReference>
<evidence type="ECO:0000313" key="7">
    <source>
        <dbReference type="EMBL" id="KAJ8468883.1"/>
    </source>
</evidence>
<feature type="domain" description="ADF-H" evidence="6">
    <location>
        <begin position="1"/>
        <end position="144"/>
    </location>
</feature>
<proteinExistence type="inferred from homology"/>
<dbReference type="EMBL" id="JAPEVG010000316">
    <property type="protein sequence ID" value="KAJ8468883.1"/>
    <property type="molecule type" value="Genomic_DNA"/>
</dbReference>
<dbReference type="SUPFAM" id="SSF55753">
    <property type="entry name" value="Actin depolymerizing proteins"/>
    <property type="match status" value="1"/>
</dbReference>
<dbReference type="GO" id="GO:0003779">
    <property type="term" value="F:actin binding"/>
    <property type="evidence" value="ECO:0007669"/>
    <property type="project" value="UniProtKB-KW"/>
</dbReference>
<evidence type="ECO:0000256" key="2">
    <source>
        <dbReference type="ARBA" id="ARBA00006844"/>
    </source>
</evidence>
<protein>
    <recommendedName>
        <fullName evidence="3">Cofilin</fullName>
    </recommendedName>
    <alternativeName>
        <fullName evidence="5">Actin-depolymerizing factor 1</fullName>
    </alternativeName>
</protein>
<reference evidence="7" key="1">
    <citation type="submission" date="2022-11" db="EMBL/GenBank/DDBJ databases">
        <title>Genome Sequence of Cubamyces cubensis.</title>
        <authorList>
            <person name="Buettner E."/>
        </authorList>
    </citation>
    <scope>NUCLEOTIDE SEQUENCE</scope>
    <source>
        <strain evidence="7">MPL-01</strain>
    </source>
</reference>
<comment type="similarity">
    <text evidence="2">Belongs to the actin-binding proteins ADF family.</text>
</comment>
<dbReference type="AlphaFoldDB" id="A0AAD7X5Q2"/>
<keyword evidence="4" id="KW-0009">Actin-binding</keyword>
<dbReference type="PANTHER" id="PTHR11913">
    <property type="entry name" value="COFILIN-RELATED"/>
    <property type="match status" value="1"/>
</dbReference>
<dbReference type="InterPro" id="IPR002108">
    <property type="entry name" value="ADF-H"/>
</dbReference>
<dbReference type="Pfam" id="PF00241">
    <property type="entry name" value="Cofilin_ADF"/>
    <property type="match status" value="2"/>
</dbReference>
<keyword evidence="8" id="KW-1185">Reference proteome</keyword>
<dbReference type="GO" id="GO:0030042">
    <property type="term" value="P:actin filament depolymerization"/>
    <property type="evidence" value="ECO:0007669"/>
    <property type="project" value="InterPro"/>
</dbReference>
<organism evidence="7 8">
    <name type="scientific">Trametes cubensis</name>
    <dbReference type="NCBI Taxonomy" id="1111947"/>
    <lineage>
        <taxon>Eukaryota</taxon>
        <taxon>Fungi</taxon>
        <taxon>Dikarya</taxon>
        <taxon>Basidiomycota</taxon>
        <taxon>Agaricomycotina</taxon>
        <taxon>Agaricomycetes</taxon>
        <taxon>Polyporales</taxon>
        <taxon>Polyporaceae</taxon>
        <taxon>Trametes</taxon>
    </lineage>
</organism>
<evidence type="ECO:0000313" key="8">
    <source>
        <dbReference type="Proteomes" id="UP001215151"/>
    </source>
</evidence>